<evidence type="ECO:0000259" key="1">
    <source>
        <dbReference type="Pfam" id="PF08818"/>
    </source>
</evidence>
<name>A0A1M5IT34_9BACT</name>
<accession>A0A1M5IT34</accession>
<dbReference type="InterPro" id="IPR014922">
    <property type="entry name" value="YdhG-like"/>
</dbReference>
<protein>
    <recommendedName>
        <fullName evidence="1">YdhG-like domain-containing protein</fullName>
    </recommendedName>
</protein>
<dbReference type="SUPFAM" id="SSF159888">
    <property type="entry name" value="YdhG-like"/>
    <property type="match status" value="1"/>
</dbReference>
<dbReference type="Pfam" id="PF08818">
    <property type="entry name" value="DUF1801"/>
    <property type="match status" value="1"/>
</dbReference>
<feature type="domain" description="YdhG-like" evidence="1">
    <location>
        <begin position="24"/>
        <end position="129"/>
    </location>
</feature>
<dbReference type="STRING" id="1194090.SAMN05443144_12453"/>
<sequence length="142" mass="16493">MENVQVKTSPAVESTFNKYPDSIRKKILTLRSIILEAANEIEEVTHLEETLKWGEPSYVTKYGSTIRVDWKKKTPEQYAMYFTCTTELVPTFKRLYSDVFEFEGNRAIVFQIDDHVPKVVLKRCISAALMYHKVKQLPMLGL</sequence>
<dbReference type="RefSeq" id="WP_073067570.1">
    <property type="nucleotide sequence ID" value="NZ_FQUS01000024.1"/>
</dbReference>
<dbReference type="Proteomes" id="UP000184041">
    <property type="component" value="Unassembled WGS sequence"/>
</dbReference>
<dbReference type="OrthoDB" id="328972at2"/>
<gene>
    <name evidence="2" type="ORF">SAMN05443144_12453</name>
</gene>
<dbReference type="AlphaFoldDB" id="A0A1M5IT34"/>
<evidence type="ECO:0000313" key="2">
    <source>
        <dbReference type="EMBL" id="SHG31484.1"/>
    </source>
</evidence>
<dbReference type="EMBL" id="FQUS01000024">
    <property type="protein sequence ID" value="SHG31484.1"/>
    <property type="molecule type" value="Genomic_DNA"/>
</dbReference>
<keyword evidence="3" id="KW-1185">Reference proteome</keyword>
<evidence type="ECO:0000313" key="3">
    <source>
        <dbReference type="Proteomes" id="UP000184041"/>
    </source>
</evidence>
<proteinExistence type="predicted"/>
<reference evidence="2 3" key="1">
    <citation type="submission" date="2016-11" db="EMBL/GenBank/DDBJ databases">
        <authorList>
            <person name="Jaros S."/>
            <person name="Januszkiewicz K."/>
            <person name="Wedrychowicz H."/>
        </authorList>
    </citation>
    <scope>NUCLEOTIDE SEQUENCE [LARGE SCALE GENOMIC DNA]</scope>
    <source>
        <strain evidence="2 3">DSM 21986</strain>
    </source>
</reference>
<organism evidence="2 3">
    <name type="scientific">Fodinibius roseus</name>
    <dbReference type="NCBI Taxonomy" id="1194090"/>
    <lineage>
        <taxon>Bacteria</taxon>
        <taxon>Pseudomonadati</taxon>
        <taxon>Balneolota</taxon>
        <taxon>Balneolia</taxon>
        <taxon>Balneolales</taxon>
        <taxon>Balneolaceae</taxon>
        <taxon>Fodinibius</taxon>
    </lineage>
</organism>